<evidence type="ECO:0000256" key="9">
    <source>
        <dbReference type="SAM" id="Phobius"/>
    </source>
</evidence>
<dbReference type="GO" id="GO:0003904">
    <property type="term" value="F:deoxyribodipyrimidine photo-lyase activity"/>
    <property type="evidence" value="ECO:0007669"/>
    <property type="project" value="TreeGrafter"/>
</dbReference>
<evidence type="ECO:0000256" key="5">
    <source>
        <dbReference type="ARBA" id="ARBA00023002"/>
    </source>
</evidence>
<evidence type="ECO:0000313" key="11">
    <source>
        <dbReference type="EMBL" id="EKX47532.1"/>
    </source>
</evidence>
<dbReference type="STRING" id="905079.L1JGS1"/>
<keyword evidence="9" id="KW-0472">Membrane</keyword>
<evidence type="ECO:0000256" key="4">
    <source>
        <dbReference type="ARBA" id="ARBA00022991"/>
    </source>
</evidence>
<keyword evidence="3 6" id="KW-0274">FAD</keyword>
<sequence>MFRAHKRISDLVIPAEYDEAGRVINKGKVILKGVTHELPNDHRSVQALNKHVALSFEVSAPNEPVTRTRMEASNWLETHQEGLSHTWIRSTLKIEPSLMSLKLPLLSQEPCEADIQAAMEAHDKFRRNPSFIDQEERPMSSRRSLAGQPPVTVRIRRNPLSLNPFHESRSGKRVVKGADITESPRGIEERNEQKRPVTADLLRIDGQRKLLRARASSTQRNEEYKAFPHGLDLKGIPPYSKRGRPDRTAVAESHGEDSNARPQTARRADNRDSHHMRAVVLNKVKRPLSARPHLSILIPYKNSSRPPTICGQITSRCCKHSHLRSSFFVVSTSTIVSIVNLHILLFFFLHPLLSGALLYPPSFPTSTSSKAAAACNKMRYELHAKSVPELVKLVPVLRKYNITKVNLPNKSNKDTLNDFAQVLWENVPNVDICLHWSVKNRKLRTAQETHKTFINDVTSPPAGVGSFLLVSGSVVSSSLDSITCLKELAGSRQKHAEIGVAFNPYFPDVKEREREQQRLKEKVATGCVSHVWLQFGSNMELLREGLRFLQAVRSASSTASPFKIFGSLFVPSKKFLAQMKFRPWKGVFLSEAFLDSVGGRVGLVDKADAVVTEIVTIYREFDVEVLIETACVKEEDFRRVEQLVGSVQVNKFHAAESEQCGEDDSARDGVVSLGKRLKCQEQEDGLRDTSVSFDQSNDERPLKKDKFLQATTERSQTSQVDGSPVVVLFRNDLRLEDNPALFHAASLCRPVLPVFVWDPEIGSEHSLERSAAAKSLTDKYGIDIIFRKVSSKPDAAEQEKSYCRQVLDVMKEAQATALYANRLYEPWLRDQDEEMKCLVEAEGSSVHLFDASLLYRPEDIAIPPGYDGRGHWGTLTPFLRACSRLPPLRRPLPQPKTLTRARQAPCSLRLEELEMAKMPVGRDGRMIDWGAGVKSSWKFGEEAAMEEMNKFIKSKLIKYESSRSRADVPVVSRLSPYLRFGILSPRTLHFAVVDTRLSQDKIKTFSRRLFWRDLAYFHLHTFPDMSHWWREDEELLSAWKQGRTGFPMVDAGMRELYATGWMHQNVRMIAASFLCEYLCISWVKGLEWFHETLVDLDHAINAMMWQNAGRSGIDQASRSRGGRNTESEQSGGRMVQWNFIMSPENGSQDPTGAYVRRWVPELAQLSNKHIHAPWTASEKDLSAAGVKLGETYPHRVITDLRGARAETVT</sequence>
<dbReference type="Gene3D" id="1.25.40.80">
    <property type="match status" value="1"/>
</dbReference>
<dbReference type="InterPro" id="IPR002081">
    <property type="entry name" value="Cryptochrome/DNA_photolyase_1"/>
</dbReference>
<gene>
    <name evidence="11" type="ORF">GUITHDRAFT_137315</name>
</gene>
<dbReference type="GO" id="GO:0005737">
    <property type="term" value="C:cytoplasm"/>
    <property type="evidence" value="ECO:0007669"/>
    <property type="project" value="TreeGrafter"/>
</dbReference>
<dbReference type="AlphaFoldDB" id="L1JGS1"/>
<dbReference type="Proteomes" id="UP000011087">
    <property type="component" value="Unassembled WGS sequence"/>
</dbReference>
<dbReference type="PRINTS" id="PR00147">
    <property type="entry name" value="DNAPHOTLYASE"/>
</dbReference>
<dbReference type="GO" id="GO:0032922">
    <property type="term" value="P:circadian regulation of gene expression"/>
    <property type="evidence" value="ECO:0007669"/>
    <property type="project" value="TreeGrafter"/>
</dbReference>
<dbReference type="OMA" id="HYASHEW"/>
<feature type="compositionally biased region" description="Polar residues" evidence="8">
    <location>
        <begin position="1114"/>
        <end position="1130"/>
    </location>
</feature>
<feature type="region of interest" description="Disordered" evidence="8">
    <location>
        <begin position="1112"/>
        <end position="1131"/>
    </location>
</feature>
<dbReference type="EnsemblProtists" id="EKX47532">
    <property type="protein sequence ID" value="EKX47532"/>
    <property type="gene ID" value="GUITHDRAFT_137315"/>
</dbReference>
<dbReference type="Gene3D" id="1.10.579.10">
    <property type="entry name" value="DNA Cyclobutane Dipyrimidine Photolyase, subunit A, domain 3"/>
    <property type="match status" value="1"/>
</dbReference>
<feature type="region of interest" description="Disordered" evidence="8">
    <location>
        <begin position="213"/>
        <end position="274"/>
    </location>
</feature>
<dbReference type="OrthoDB" id="204690at2759"/>
<dbReference type="GeneID" id="17304373"/>
<name>L1JGS1_GUITC</name>
<evidence type="ECO:0000256" key="7">
    <source>
        <dbReference type="PIRSR" id="PIRSR602081-2"/>
    </source>
</evidence>
<dbReference type="eggNOG" id="KOG0133">
    <property type="taxonomic scope" value="Eukaryota"/>
</dbReference>
<dbReference type="RefSeq" id="XP_005834512.1">
    <property type="nucleotide sequence ID" value="XM_005834455.1"/>
</dbReference>
<dbReference type="InterPro" id="IPR029041">
    <property type="entry name" value="FAD-linked_oxidoreductase-like"/>
</dbReference>
<keyword evidence="9" id="KW-1133">Transmembrane helix</keyword>
<feature type="region of interest" description="Disordered" evidence="8">
    <location>
        <begin position="162"/>
        <end position="194"/>
    </location>
</feature>
<keyword evidence="4" id="KW-0157">Chromophore</keyword>
<dbReference type="GO" id="GO:0005634">
    <property type="term" value="C:nucleus"/>
    <property type="evidence" value="ECO:0007669"/>
    <property type="project" value="TreeGrafter"/>
</dbReference>
<dbReference type="SUPFAM" id="SSF51730">
    <property type="entry name" value="FAD-linked oxidoreductase"/>
    <property type="match status" value="1"/>
</dbReference>
<feature type="transmembrane region" description="Helical" evidence="9">
    <location>
        <begin position="326"/>
        <end position="349"/>
    </location>
</feature>
<reference evidence="11 13" key="1">
    <citation type="journal article" date="2012" name="Nature">
        <title>Algal genomes reveal evolutionary mosaicism and the fate of nucleomorphs.</title>
        <authorList>
            <consortium name="DOE Joint Genome Institute"/>
            <person name="Curtis B.A."/>
            <person name="Tanifuji G."/>
            <person name="Burki F."/>
            <person name="Gruber A."/>
            <person name="Irimia M."/>
            <person name="Maruyama S."/>
            <person name="Arias M.C."/>
            <person name="Ball S.G."/>
            <person name="Gile G.H."/>
            <person name="Hirakawa Y."/>
            <person name="Hopkins J.F."/>
            <person name="Kuo A."/>
            <person name="Rensing S.A."/>
            <person name="Schmutz J."/>
            <person name="Symeonidi A."/>
            <person name="Elias M."/>
            <person name="Eveleigh R.J."/>
            <person name="Herman E.K."/>
            <person name="Klute M.J."/>
            <person name="Nakayama T."/>
            <person name="Obornik M."/>
            <person name="Reyes-Prieto A."/>
            <person name="Armbrust E.V."/>
            <person name="Aves S.J."/>
            <person name="Beiko R.G."/>
            <person name="Coutinho P."/>
            <person name="Dacks J.B."/>
            <person name="Durnford D.G."/>
            <person name="Fast N.M."/>
            <person name="Green B.R."/>
            <person name="Grisdale C.J."/>
            <person name="Hempel F."/>
            <person name="Henrissat B."/>
            <person name="Hoppner M.P."/>
            <person name="Ishida K."/>
            <person name="Kim E."/>
            <person name="Koreny L."/>
            <person name="Kroth P.G."/>
            <person name="Liu Y."/>
            <person name="Malik S.B."/>
            <person name="Maier U.G."/>
            <person name="McRose D."/>
            <person name="Mock T."/>
            <person name="Neilson J.A."/>
            <person name="Onodera N.T."/>
            <person name="Poole A.M."/>
            <person name="Pritham E.J."/>
            <person name="Richards T.A."/>
            <person name="Rocap G."/>
            <person name="Roy S.W."/>
            <person name="Sarai C."/>
            <person name="Schaack S."/>
            <person name="Shirato S."/>
            <person name="Slamovits C.H."/>
            <person name="Spencer D.F."/>
            <person name="Suzuki S."/>
            <person name="Worden A.Z."/>
            <person name="Zauner S."/>
            <person name="Barry K."/>
            <person name="Bell C."/>
            <person name="Bharti A.K."/>
            <person name="Crow J.A."/>
            <person name="Grimwood J."/>
            <person name="Kramer R."/>
            <person name="Lindquist E."/>
            <person name="Lucas S."/>
            <person name="Salamov A."/>
            <person name="McFadden G.I."/>
            <person name="Lane C.E."/>
            <person name="Keeling P.J."/>
            <person name="Gray M.W."/>
            <person name="Grigoriev I.V."/>
            <person name="Archibald J.M."/>
        </authorList>
    </citation>
    <scope>NUCLEOTIDE SEQUENCE</scope>
    <source>
        <strain evidence="11 13">CCMP2712</strain>
    </source>
</reference>
<dbReference type="SUPFAM" id="SSF48173">
    <property type="entry name" value="Cryptochrome/photolyase FAD-binding domain"/>
    <property type="match status" value="1"/>
</dbReference>
<comment type="cofactor">
    <cofactor evidence="6">
        <name>FAD</name>
        <dbReference type="ChEBI" id="CHEBI:57692"/>
    </cofactor>
    <text evidence="6">Binds 1 FAD per subunit.</text>
</comment>
<evidence type="ECO:0000256" key="1">
    <source>
        <dbReference type="ARBA" id="ARBA00005862"/>
    </source>
</evidence>
<evidence type="ECO:0000256" key="8">
    <source>
        <dbReference type="SAM" id="MobiDB-lite"/>
    </source>
</evidence>
<dbReference type="EMBL" id="JH992989">
    <property type="protein sequence ID" value="EKX47532.1"/>
    <property type="molecule type" value="Genomic_DNA"/>
</dbReference>
<dbReference type="GO" id="GO:0071949">
    <property type="term" value="F:FAD binding"/>
    <property type="evidence" value="ECO:0007669"/>
    <property type="project" value="TreeGrafter"/>
</dbReference>
<evidence type="ECO:0000256" key="3">
    <source>
        <dbReference type="ARBA" id="ARBA00022827"/>
    </source>
</evidence>
<dbReference type="GO" id="GO:0043153">
    <property type="term" value="P:entrainment of circadian clock by photoperiod"/>
    <property type="evidence" value="ECO:0007669"/>
    <property type="project" value="TreeGrafter"/>
</dbReference>
<dbReference type="PROSITE" id="PS51645">
    <property type="entry name" value="PHR_CRY_ALPHA_BETA"/>
    <property type="match status" value="1"/>
</dbReference>
<evidence type="ECO:0000313" key="13">
    <source>
        <dbReference type="Proteomes" id="UP000011087"/>
    </source>
</evidence>
<keyword evidence="2 6" id="KW-0285">Flavoprotein</keyword>
<keyword evidence="9" id="KW-0812">Transmembrane</keyword>
<dbReference type="KEGG" id="gtt:GUITHDRAFT_137315"/>
<reference evidence="13" key="2">
    <citation type="submission" date="2012-11" db="EMBL/GenBank/DDBJ databases">
        <authorList>
            <person name="Kuo A."/>
            <person name="Curtis B.A."/>
            <person name="Tanifuji G."/>
            <person name="Burki F."/>
            <person name="Gruber A."/>
            <person name="Irimia M."/>
            <person name="Maruyama S."/>
            <person name="Arias M.C."/>
            <person name="Ball S.G."/>
            <person name="Gile G.H."/>
            <person name="Hirakawa Y."/>
            <person name="Hopkins J.F."/>
            <person name="Rensing S.A."/>
            <person name="Schmutz J."/>
            <person name="Symeonidi A."/>
            <person name="Elias M."/>
            <person name="Eveleigh R.J."/>
            <person name="Herman E.K."/>
            <person name="Klute M.J."/>
            <person name="Nakayama T."/>
            <person name="Obornik M."/>
            <person name="Reyes-Prieto A."/>
            <person name="Armbrust E.V."/>
            <person name="Aves S.J."/>
            <person name="Beiko R.G."/>
            <person name="Coutinho P."/>
            <person name="Dacks J.B."/>
            <person name="Durnford D.G."/>
            <person name="Fast N.M."/>
            <person name="Green B.R."/>
            <person name="Grisdale C."/>
            <person name="Hempe F."/>
            <person name="Henrissat B."/>
            <person name="Hoppner M.P."/>
            <person name="Ishida K.-I."/>
            <person name="Kim E."/>
            <person name="Koreny L."/>
            <person name="Kroth P.G."/>
            <person name="Liu Y."/>
            <person name="Malik S.-B."/>
            <person name="Maier U.G."/>
            <person name="McRose D."/>
            <person name="Mock T."/>
            <person name="Neilson J.A."/>
            <person name="Onodera N.T."/>
            <person name="Poole A.M."/>
            <person name="Pritham E.J."/>
            <person name="Richards T.A."/>
            <person name="Rocap G."/>
            <person name="Roy S.W."/>
            <person name="Sarai C."/>
            <person name="Schaack S."/>
            <person name="Shirato S."/>
            <person name="Slamovits C.H."/>
            <person name="Spencer D.F."/>
            <person name="Suzuki S."/>
            <person name="Worden A.Z."/>
            <person name="Zauner S."/>
            <person name="Barry K."/>
            <person name="Bell C."/>
            <person name="Bharti A.K."/>
            <person name="Crow J.A."/>
            <person name="Grimwood J."/>
            <person name="Kramer R."/>
            <person name="Lindquist E."/>
            <person name="Lucas S."/>
            <person name="Salamov A."/>
            <person name="McFadden G.I."/>
            <person name="Lane C.E."/>
            <person name="Keeling P.J."/>
            <person name="Gray M.W."/>
            <person name="Grigoriev I.V."/>
            <person name="Archibald J.M."/>
        </authorList>
    </citation>
    <scope>NUCLEOTIDE SEQUENCE</scope>
    <source>
        <strain evidence="13">CCMP2712</strain>
    </source>
</reference>
<keyword evidence="13" id="KW-1185">Reference proteome</keyword>
<dbReference type="PROSITE" id="PS00394">
    <property type="entry name" value="DNA_PHOTOLYASES_1_1"/>
    <property type="match status" value="1"/>
</dbReference>
<dbReference type="SUPFAM" id="SSF52425">
    <property type="entry name" value="Cryptochrome/photolyase, N-terminal domain"/>
    <property type="match status" value="1"/>
</dbReference>
<dbReference type="InterPro" id="IPR018394">
    <property type="entry name" value="DNA_photolyase_1_CS_C"/>
</dbReference>
<dbReference type="HOGENOM" id="CLU_269957_0_0_1"/>
<feature type="site" description="Electron transfer via tryptophanyl radical" evidence="7">
    <location>
        <position position="1105"/>
    </location>
</feature>
<dbReference type="InterPro" id="IPR036134">
    <property type="entry name" value="Crypto/Photolyase_FAD-like_sf"/>
</dbReference>
<feature type="domain" description="Photolyase/cryptochrome alpha/beta" evidence="10">
    <location>
        <begin position="723"/>
        <end position="854"/>
    </location>
</feature>
<accession>L1JGS1</accession>
<evidence type="ECO:0000256" key="2">
    <source>
        <dbReference type="ARBA" id="ARBA00022630"/>
    </source>
</evidence>
<feature type="compositionally biased region" description="Basic and acidic residues" evidence="8">
    <location>
        <begin position="243"/>
        <end position="259"/>
    </location>
</feature>
<feature type="site" description="Electron transfer via tryptophanyl radical" evidence="7">
    <location>
        <position position="1029"/>
    </location>
</feature>
<reference evidence="12" key="3">
    <citation type="submission" date="2015-06" db="UniProtKB">
        <authorList>
            <consortium name="EnsemblProtists"/>
        </authorList>
    </citation>
    <scope>IDENTIFICATION</scope>
</reference>
<dbReference type="Gene3D" id="3.40.50.620">
    <property type="entry name" value="HUPs"/>
    <property type="match status" value="1"/>
</dbReference>
<dbReference type="GO" id="GO:0006950">
    <property type="term" value="P:response to stress"/>
    <property type="evidence" value="ECO:0007669"/>
    <property type="project" value="UniProtKB-ARBA"/>
</dbReference>
<keyword evidence="5" id="KW-0560">Oxidoreductase</keyword>
<feature type="binding site" evidence="6">
    <location>
        <begin position="1095"/>
        <end position="1097"/>
    </location>
    <ligand>
        <name>FAD</name>
        <dbReference type="ChEBI" id="CHEBI:57692"/>
    </ligand>
</feature>
<dbReference type="GO" id="GO:0003677">
    <property type="term" value="F:DNA binding"/>
    <property type="evidence" value="ECO:0007669"/>
    <property type="project" value="TreeGrafter"/>
</dbReference>
<dbReference type="PANTHER" id="PTHR11455">
    <property type="entry name" value="CRYPTOCHROME"/>
    <property type="match status" value="1"/>
</dbReference>
<organism evidence="11">
    <name type="scientific">Guillardia theta (strain CCMP2712)</name>
    <name type="common">Cryptophyte</name>
    <dbReference type="NCBI Taxonomy" id="905079"/>
    <lineage>
        <taxon>Eukaryota</taxon>
        <taxon>Cryptophyceae</taxon>
        <taxon>Pyrenomonadales</taxon>
        <taxon>Geminigeraceae</taxon>
        <taxon>Guillardia</taxon>
    </lineage>
</organism>
<dbReference type="Pfam" id="PF03441">
    <property type="entry name" value="FAD_binding_7"/>
    <property type="match status" value="1"/>
</dbReference>
<dbReference type="InterPro" id="IPR005101">
    <property type="entry name" value="Cryptochr/Photolyase_FAD-bd"/>
</dbReference>
<dbReference type="GO" id="GO:0006139">
    <property type="term" value="P:nucleobase-containing compound metabolic process"/>
    <property type="evidence" value="ECO:0007669"/>
    <property type="project" value="UniProtKB-ARBA"/>
</dbReference>
<feature type="compositionally biased region" description="Basic and acidic residues" evidence="8">
    <location>
        <begin position="185"/>
        <end position="194"/>
    </location>
</feature>
<dbReference type="InterPro" id="IPR036155">
    <property type="entry name" value="Crypto/Photolyase_N_sf"/>
</dbReference>
<dbReference type="InterPro" id="IPR014729">
    <property type="entry name" value="Rossmann-like_a/b/a_fold"/>
</dbReference>
<feature type="binding site" evidence="6">
    <location>
        <position position="959"/>
    </location>
    <ligand>
        <name>FAD</name>
        <dbReference type="ChEBI" id="CHEBI:57692"/>
    </ligand>
</feature>
<evidence type="ECO:0000256" key="6">
    <source>
        <dbReference type="PIRSR" id="PIRSR602081-1"/>
    </source>
</evidence>
<comment type="similarity">
    <text evidence="1">Belongs to the DNA photolyase class-1 family.</text>
</comment>
<evidence type="ECO:0000313" key="12">
    <source>
        <dbReference type="EnsemblProtists" id="EKX47532"/>
    </source>
</evidence>
<proteinExistence type="inferred from homology"/>
<dbReference type="PANTHER" id="PTHR11455:SF18">
    <property type="entry name" value="SI:CH1073-390K14.1"/>
    <property type="match status" value="1"/>
</dbReference>
<feature type="binding site" evidence="6">
    <location>
        <position position="1005"/>
    </location>
    <ligand>
        <name>FAD</name>
        <dbReference type="ChEBI" id="CHEBI:57692"/>
    </ligand>
</feature>
<dbReference type="Pfam" id="PF00875">
    <property type="entry name" value="DNA_photolyase"/>
    <property type="match status" value="1"/>
</dbReference>
<evidence type="ECO:0000259" key="10">
    <source>
        <dbReference type="PROSITE" id="PS51645"/>
    </source>
</evidence>
<dbReference type="InterPro" id="IPR006050">
    <property type="entry name" value="DNA_photolyase_N"/>
</dbReference>
<dbReference type="GO" id="GO:0016491">
    <property type="term" value="F:oxidoreductase activity"/>
    <property type="evidence" value="ECO:0007669"/>
    <property type="project" value="UniProtKB-KW"/>
</dbReference>
<protein>
    <recommendedName>
        <fullName evidence="10">Photolyase/cryptochrome alpha/beta domain-containing protein</fullName>
    </recommendedName>
</protein>
<dbReference type="PaxDb" id="55529-EKX47532"/>
<feature type="site" description="Electron transfer via tryptophanyl radical" evidence="7">
    <location>
        <position position="1082"/>
    </location>
</feature>